<reference evidence="3 4" key="2">
    <citation type="submission" date="2018-12" db="EMBL/GenBank/DDBJ databases">
        <title>Rhizobacter gummiphilus sp. nov., a rubber-degrading bacterium isolated from the soil of a botanical garden in Japan.</title>
        <authorList>
            <person name="Shunsuke S.S."/>
        </authorList>
    </citation>
    <scope>NUCLEOTIDE SEQUENCE [LARGE SCALE GENOMIC DNA]</scope>
    <source>
        <strain evidence="3 4">S-16</strain>
    </source>
</reference>
<dbReference type="PROSITE" id="PS51910">
    <property type="entry name" value="GH18_2"/>
    <property type="match status" value="1"/>
</dbReference>
<accession>A0A3N7HII1</accession>
<evidence type="ECO:0000256" key="1">
    <source>
        <dbReference type="SAM" id="SignalP"/>
    </source>
</evidence>
<organism evidence="3 4">
    <name type="scientific">Piscinibacter terrae</name>
    <dbReference type="NCBI Taxonomy" id="2496871"/>
    <lineage>
        <taxon>Bacteria</taxon>
        <taxon>Pseudomonadati</taxon>
        <taxon>Pseudomonadota</taxon>
        <taxon>Betaproteobacteria</taxon>
        <taxon>Burkholderiales</taxon>
        <taxon>Sphaerotilaceae</taxon>
        <taxon>Piscinibacter</taxon>
    </lineage>
</organism>
<dbReference type="GO" id="GO:0005975">
    <property type="term" value="P:carbohydrate metabolic process"/>
    <property type="evidence" value="ECO:0007669"/>
    <property type="project" value="InterPro"/>
</dbReference>
<keyword evidence="1" id="KW-0732">Signal</keyword>
<gene>
    <name evidence="3" type="ORF">DZC73_29030</name>
</gene>
<dbReference type="InterPro" id="IPR052750">
    <property type="entry name" value="GH18_Chitinase"/>
</dbReference>
<dbReference type="RefSeq" id="WP_124543910.1">
    <property type="nucleotide sequence ID" value="NZ_QUSW01000012.1"/>
</dbReference>
<dbReference type="Pfam" id="PF14200">
    <property type="entry name" value="RicinB_lectin_2"/>
    <property type="match status" value="2"/>
</dbReference>
<dbReference type="CDD" id="cd00161">
    <property type="entry name" value="beta-trefoil_Ricin-like"/>
    <property type="match status" value="1"/>
</dbReference>
<dbReference type="SUPFAM" id="SSF51445">
    <property type="entry name" value="(Trans)glycosidases"/>
    <property type="match status" value="1"/>
</dbReference>
<name>A0A3N7HII1_9BURK</name>
<sequence length="471" mass="49512">MKNTACKHFTRTLAAICAAAALVPAAFAGPTVAPYFETWAYGSSQNPNSLMTARNQGGVTAATLAFGIAGNGCSLGGGIEAVLAGSAKTDVANFRAAGGKVILSFGGASGTYLEAACSDDGMVNIIDNLLRSTGSRAIDFDVEGGQSGNAGLDGRRNRVIQRLQTAYPELYVSFTLAATPGGLESNGLRIVRSAKAAGVKVSIVNLMTMDYYDGNNSQSMGAKAIAAANSLFGQLKGIYPELSDSQIWAMQGNTPMIGVNDDQSEVFRQSDASQLATFAQQKGLGLLAYWALQRDMPGGNDYNNFSLVNTKPYEFYQLLSQSSPPPSGIQDGTYVITSAYSGKCVDVAGASTANGAQVQQYQCNGTGAQRFTLTNMGGGWYRLINPNAGKAVDIAAASTADGAKVQIYTDNGTNAQRFSFTQGNDPTTWVVRNQASSKCLDVADWSTNDAGKIQQWSCSGGQNQLWRLTKQ</sequence>
<evidence type="ECO:0000313" key="3">
    <source>
        <dbReference type="EMBL" id="RQP21283.1"/>
    </source>
</evidence>
<evidence type="ECO:0000313" key="4">
    <source>
        <dbReference type="Proteomes" id="UP000267464"/>
    </source>
</evidence>
<feature type="domain" description="GH18" evidence="2">
    <location>
        <begin position="30"/>
        <end position="318"/>
    </location>
</feature>
<dbReference type="CDD" id="cd06543">
    <property type="entry name" value="GH18_PF-ChiA-like"/>
    <property type="match status" value="1"/>
</dbReference>
<dbReference type="InterPro" id="IPR035992">
    <property type="entry name" value="Ricin_B-like_lectins"/>
</dbReference>
<dbReference type="PANTHER" id="PTHR42976:SF1">
    <property type="entry name" value="GH18 DOMAIN-CONTAINING PROTEIN-RELATED"/>
    <property type="match status" value="1"/>
</dbReference>
<dbReference type="SMART" id="SM00458">
    <property type="entry name" value="RICIN"/>
    <property type="match status" value="1"/>
</dbReference>
<evidence type="ECO:0000259" key="2">
    <source>
        <dbReference type="PROSITE" id="PS51910"/>
    </source>
</evidence>
<dbReference type="PANTHER" id="PTHR42976">
    <property type="entry name" value="BIFUNCTIONAL CHITINASE/LYSOZYME-RELATED"/>
    <property type="match status" value="1"/>
</dbReference>
<protein>
    <recommendedName>
        <fullName evidence="2">GH18 domain-containing protein</fullName>
    </recommendedName>
</protein>
<dbReference type="EMBL" id="QUSW01000012">
    <property type="protein sequence ID" value="RQP21283.1"/>
    <property type="molecule type" value="Genomic_DNA"/>
</dbReference>
<dbReference type="Gene3D" id="2.80.10.50">
    <property type="match status" value="3"/>
</dbReference>
<proteinExistence type="predicted"/>
<keyword evidence="4" id="KW-1185">Reference proteome</keyword>
<dbReference type="InterPro" id="IPR000772">
    <property type="entry name" value="Ricin_B_lectin"/>
</dbReference>
<comment type="caution">
    <text evidence="3">The sequence shown here is derived from an EMBL/GenBank/DDBJ whole genome shotgun (WGS) entry which is preliminary data.</text>
</comment>
<dbReference type="PROSITE" id="PS50231">
    <property type="entry name" value="RICIN_B_LECTIN"/>
    <property type="match status" value="1"/>
</dbReference>
<dbReference type="SUPFAM" id="SSF50370">
    <property type="entry name" value="Ricin B-like lectins"/>
    <property type="match status" value="1"/>
</dbReference>
<dbReference type="Proteomes" id="UP000267464">
    <property type="component" value="Unassembled WGS sequence"/>
</dbReference>
<dbReference type="OrthoDB" id="8673369at2"/>
<reference evidence="3 4" key="1">
    <citation type="submission" date="2018-08" db="EMBL/GenBank/DDBJ databases">
        <authorList>
            <person name="Khan S.A."/>
            <person name="Jeon C.O."/>
            <person name="Chun B.H."/>
            <person name="Jeong S.E."/>
        </authorList>
    </citation>
    <scope>NUCLEOTIDE SEQUENCE [LARGE SCALE GENOMIC DNA]</scope>
    <source>
        <strain evidence="3 4">S-16</strain>
    </source>
</reference>
<dbReference type="InterPro" id="IPR017853">
    <property type="entry name" value="GH"/>
</dbReference>
<dbReference type="Gene3D" id="3.20.20.80">
    <property type="entry name" value="Glycosidases"/>
    <property type="match status" value="1"/>
</dbReference>
<feature type="chain" id="PRO_5018323236" description="GH18 domain-containing protein" evidence="1">
    <location>
        <begin position="29"/>
        <end position="471"/>
    </location>
</feature>
<dbReference type="AlphaFoldDB" id="A0A3N7HII1"/>
<feature type="signal peptide" evidence="1">
    <location>
        <begin position="1"/>
        <end position="28"/>
    </location>
</feature>
<dbReference type="InterPro" id="IPR001223">
    <property type="entry name" value="Glyco_hydro18_cat"/>
</dbReference>